<protein>
    <submittedName>
        <fullName evidence="1">Uncharacterized protein</fullName>
    </submittedName>
</protein>
<comment type="caution">
    <text evidence="1">The sequence shown here is derived from an EMBL/GenBank/DDBJ whole genome shotgun (WGS) entry which is preliminary data.</text>
</comment>
<accession>A0A1W0WXJ0</accession>
<dbReference type="AlphaFoldDB" id="A0A1W0WXJ0"/>
<sequence length="231" mass="26016">MVDKNETSPSPYWPEANLNTNDYEYWLHPYTRNVDPIFEVIKNWTRIMDDYSSKSEKKKPKLLILDLSTRTLRSSSNITPKIFGTGAMPFYMGLIFMTDQTDGFAVQKLVEENLDMLPREPGLTGCNKDFVDGLNILNLLLPGIPTTYYGEEIGMRDTLINSREELKIHKVATLVTGDPSKDRVKYDFTGARPKLTGKGRVVTASVNLYPKGGAPAPENSIASYGQLRRLT</sequence>
<dbReference type="OrthoDB" id="1740265at2759"/>
<dbReference type="EMBL" id="MTYJ01000035">
    <property type="protein sequence ID" value="OQV19886.1"/>
    <property type="molecule type" value="Genomic_DNA"/>
</dbReference>
<dbReference type="GO" id="GO:0005975">
    <property type="term" value="P:carbohydrate metabolic process"/>
    <property type="evidence" value="ECO:0007669"/>
    <property type="project" value="InterPro"/>
</dbReference>
<name>A0A1W0WXJ0_HYPEX</name>
<proteinExistence type="predicted"/>
<dbReference type="Gene3D" id="3.20.20.80">
    <property type="entry name" value="Glycosidases"/>
    <property type="match status" value="1"/>
</dbReference>
<evidence type="ECO:0000313" key="2">
    <source>
        <dbReference type="Proteomes" id="UP000192578"/>
    </source>
</evidence>
<organism evidence="1 2">
    <name type="scientific">Hypsibius exemplaris</name>
    <name type="common">Freshwater tardigrade</name>
    <dbReference type="NCBI Taxonomy" id="2072580"/>
    <lineage>
        <taxon>Eukaryota</taxon>
        <taxon>Metazoa</taxon>
        <taxon>Ecdysozoa</taxon>
        <taxon>Tardigrada</taxon>
        <taxon>Eutardigrada</taxon>
        <taxon>Parachela</taxon>
        <taxon>Hypsibioidea</taxon>
        <taxon>Hypsibiidae</taxon>
        <taxon>Hypsibius</taxon>
    </lineage>
</organism>
<gene>
    <name evidence="1" type="ORF">BV898_06154</name>
</gene>
<dbReference type="SUPFAM" id="SSF51445">
    <property type="entry name" value="(Trans)glycosidases"/>
    <property type="match status" value="1"/>
</dbReference>
<keyword evidence="2" id="KW-1185">Reference proteome</keyword>
<dbReference type="InterPro" id="IPR017853">
    <property type="entry name" value="GH"/>
</dbReference>
<dbReference type="Proteomes" id="UP000192578">
    <property type="component" value="Unassembled WGS sequence"/>
</dbReference>
<evidence type="ECO:0000313" key="1">
    <source>
        <dbReference type="EMBL" id="OQV19886.1"/>
    </source>
</evidence>
<reference evidence="2" key="1">
    <citation type="submission" date="2017-01" db="EMBL/GenBank/DDBJ databases">
        <title>Comparative genomics of anhydrobiosis in the tardigrade Hypsibius dujardini.</title>
        <authorList>
            <person name="Yoshida Y."/>
            <person name="Koutsovoulos G."/>
            <person name="Laetsch D."/>
            <person name="Stevens L."/>
            <person name="Kumar S."/>
            <person name="Horikawa D."/>
            <person name="Ishino K."/>
            <person name="Komine S."/>
            <person name="Tomita M."/>
            <person name="Blaxter M."/>
            <person name="Arakawa K."/>
        </authorList>
    </citation>
    <scope>NUCLEOTIDE SEQUENCE [LARGE SCALE GENOMIC DNA]</scope>
    <source>
        <strain evidence="2">Z151</strain>
    </source>
</reference>